<keyword evidence="1" id="KW-0812">Transmembrane</keyword>
<keyword evidence="1" id="KW-1133">Transmembrane helix</keyword>
<dbReference type="Gene3D" id="1.20.1440.100">
    <property type="entry name" value="SG protein - dephosphorylation function"/>
    <property type="match status" value="1"/>
</dbReference>
<dbReference type="Proteomes" id="UP000824321">
    <property type="component" value="Chromosome"/>
</dbReference>
<evidence type="ECO:0000256" key="1">
    <source>
        <dbReference type="SAM" id="Phobius"/>
    </source>
</evidence>
<feature type="transmembrane region" description="Helical" evidence="1">
    <location>
        <begin position="46"/>
        <end position="65"/>
    </location>
</feature>
<evidence type="ECO:0000313" key="3">
    <source>
        <dbReference type="Proteomes" id="UP000824321"/>
    </source>
</evidence>
<evidence type="ECO:0000313" key="2">
    <source>
        <dbReference type="EMBL" id="QZD95325.1"/>
    </source>
</evidence>
<organism evidence="2 3">
    <name type="scientific">Qipengyuania gelatinilytica</name>
    <dbReference type="NCBI Taxonomy" id="2867231"/>
    <lineage>
        <taxon>Bacteria</taxon>
        <taxon>Pseudomonadati</taxon>
        <taxon>Pseudomonadota</taxon>
        <taxon>Alphaproteobacteria</taxon>
        <taxon>Sphingomonadales</taxon>
        <taxon>Erythrobacteraceae</taxon>
        <taxon>Qipengyuania</taxon>
    </lineage>
</organism>
<keyword evidence="3" id="KW-1185">Reference proteome</keyword>
<dbReference type="InterPro" id="IPR036412">
    <property type="entry name" value="HAD-like_sf"/>
</dbReference>
<name>A0ABX9A221_9SPHN</name>
<proteinExistence type="predicted"/>
<dbReference type="Pfam" id="PF12710">
    <property type="entry name" value="HAD"/>
    <property type="match status" value="1"/>
</dbReference>
<protein>
    <submittedName>
        <fullName evidence="2">HAD-IB family phosphatase</fullName>
    </submittedName>
</protein>
<dbReference type="EMBL" id="CP081294">
    <property type="protein sequence ID" value="QZD95325.1"/>
    <property type="molecule type" value="Genomic_DNA"/>
</dbReference>
<dbReference type="NCBIfam" id="TIGR01488">
    <property type="entry name" value="HAD-SF-IB"/>
    <property type="match status" value="1"/>
</dbReference>
<dbReference type="InterPro" id="IPR023214">
    <property type="entry name" value="HAD_sf"/>
</dbReference>
<sequence length="225" mass="25297">MNRWRTPATGRVMKVAIYDLDKTLVRRATFTPFLVFAARRLAPVRLTFTPVWVLLMIGYKLGLYSRTRLKIMGMRLMLGRQDLALLRETGRQFADAHIERAGWLECVTSMLREDQSAGARVAIATAAFEFYAQAFAERLGVETLIATRWDGMSIPGGNCYGDAKRRRVEEWLGAPASDTRMRFVSDSFADEPLLDLAQDPVFVTTSGAKRDRALAKGWKVIDGEG</sequence>
<accession>A0ABX9A221</accession>
<gene>
    <name evidence="2" type="ORF">K3136_00935</name>
</gene>
<dbReference type="SUPFAM" id="SSF56784">
    <property type="entry name" value="HAD-like"/>
    <property type="match status" value="1"/>
</dbReference>
<dbReference type="RefSeq" id="WP_221431065.1">
    <property type="nucleotide sequence ID" value="NZ_CP081294.1"/>
</dbReference>
<reference evidence="2 3" key="1">
    <citation type="submission" date="2021-08" db="EMBL/GenBank/DDBJ databases">
        <title>Comparative Genomics Analysis of the Genus Qipengyuania Reveals Extensive Genetic Diversity and Metabolic Versatility, Including the Description of Fifteen Novel Species.</title>
        <authorList>
            <person name="Liu Y."/>
        </authorList>
    </citation>
    <scope>NUCLEOTIDE SEQUENCE [LARGE SCALE GENOMIC DNA]</scope>
    <source>
        <strain evidence="2 3">1NDH1</strain>
    </source>
</reference>
<dbReference type="Gene3D" id="3.40.50.1000">
    <property type="entry name" value="HAD superfamily/HAD-like"/>
    <property type="match status" value="1"/>
</dbReference>
<keyword evidence="1" id="KW-0472">Membrane</keyword>